<gene>
    <name evidence="6" type="ORF">g.21383</name>
</gene>
<dbReference type="InterPro" id="IPR004635">
    <property type="entry name" value="Pept_S49_SppA"/>
</dbReference>
<dbReference type="Gene3D" id="6.20.330.10">
    <property type="match status" value="1"/>
</dbReference>
<name>A0A1D1ZQX1_AUXPR</name>
<reference evidence="6" key="1">
    <citation type="submission" date="2015-08" db="EMBL/GenBank/DDBJ databases">
        <authorList>
            <person name="Babu N.S."/>
            <person name="Beckwith C.J."/>
            <person name="Beseler K.G."/>
            <person name="Brison A."/>
            <person name="Carone J.V."/>
            <person name="Caskin T.P."/>
            <person name="Diamond M."/>
            <person name="Durham M.E."/>
            <person name="Foxe J.M."/>
            <person name="Go M."/>
            <person name="Henderson B.A."/>
            <person name="Jones I.B."/>
            <person name="McGettigan J.A."/>
            <person name="Micheletti S.J."/>
            <person name="Nasrallah M.E."/>
            <person name="Ortiz D."/>
            <person name="Piller C.R."/>
            <person name="Privatt S.R."/>
            <person name="Schneider S.L."/>
            <person name="Sharp S."/>
            <person name="Smith T.C."/>
            <person name="Stanton J.D."/>
            <person name="Ullery H.E."/>
            <person name="Wilson R.J."/>
            <person name="Serrano M.G."/>
            <person name="Buck G."/>
            <person name="Lee V."/>
            <person name="Wang Y."/>
            <person name="Carvalho R."/>
            <person name="Voegtly L."/>
            <person name="Shi R."/>
            <person name="Duckworth R."/>
            <person name="Johnson A."/>
            <person name="Loviza R."/>
            <person name="Walstead R."/>
            <person name="Shah Z."/>
            <person name="Kiflezghi M."/>
            <person name="Wade K."/>
            <person name="Ball S.L."/>
            <person name="Bradley K.W."/>
            <person name="Asai D.J."/>
            <person name="Bowman C.A."/>
            <person name="Russell D.A."/>
            <person name="Pope W.H."/>
            <person name="Jacobs-Sera D."/>
            <person name="Hendrix R.W."/>
            <person name="Hatfull G.F."/>
        </authorList>
    </citation>
    <scope>NUCLEOTIDE SEQUENCE</scope>
</reference>
<proteinExistence type="inferred from homology"/>
<dbReference type="InterPro" id="IPR002142">
    <property type="entry name" value="Peptidase_S49"/>
</dbReference>
<feature type="domain" description="Peptidase S49" evidence="5">
    <location>
        <begin position="429"/>
        <end position="579"/>
    </location>
</feature>
<dbReference type="PANTHER" id="PTHR33209:SF1">
    <property type="entry name" value="PEPTIDASE S49 DOMAIN-CONTAINING PROTEIN"/>
    <property type="match status" value="1"/>
</dbReference>
<accession>A0A1D1ZQX1</accession>
<evidence type="ECO:0000313" key="6">
    <source>
        <dbReference type="EMBL" id="JAT69394.1"/>
    </source>
</evidence>
<dbReference type="EMBL" id="GDKF01009228">
    <property type="protein sequence ID" value="JAT69394.1"/>
    <property type="molecule type" value="Transcribed_RNA"/>
</dbReference>
<dbReference type="InterPro" id="IPR047217">
    <property type="entry name" value="S49_SppA_67K_type_N"/>
</dbReference>
<keyword evidence="4" id="KW-0720">Serine protease</keyword>
<dbReference type="InterPro" id="IPR047272">
    <property type="entry name" value="S49_SppA_C"/>
</dbReference>
<evidence type="ECO:0000256" key="4">
    <source>
        <dbReference type="ARBA" id="ARBA00022825"/>
    </source>
</evidence>
<dbReference type="SUPFAM" id="SSF52096">
    <property type="entry name" value="ClpP/crotonase"/>
    <property type="match status" value="2"/>
</dbReference>
<organism evidence="6">
    <name type="scientific">Auxenochlorella protothecoides</name>
    <name type="common">Green microalga</name>
    <name type="synonym">Chlorella protothecoides</name>
    <dbReference type="NCBI Taxonomy" id="3075"/>
    <lineage>
        <taxon>Eukaryota</taxon>
        <taxon>Viridiplantae</taxon>
        <taxon>Chlorophyta</taxon>
        <taxon>core chlorophytes</taxon>
        <taxon>Trebouxiophyceae</taxon>
        <taxon>Chlorellales</taxon>
        <taxon>Chlorellaceae</taxon>
        <taxon>Auxenochlorella</taxon>
    </lineage>
</organism>
<feature type="domain" description="Peptidase S49" evidence="5">
    <location>
        <begin position="179"/>
        <end position="327"/>
    </location>
</feature>
<evidence type="ECO:0000259" key="5">
    <source>
        <dbReference type="Pfam" id="PF01343"/>
    </source>
</evidence>
<dbReference type="GO" id="GO:0006508">
    <property type="term" value="P:proteolysis"/>
    <property type="evidence" value="ECO:0007669"/>
    <property type="project" value="UniProtKB-KW"/>
</dbReference>
<sequence length="694" mass="74071">MLAFNSLGSLTVRNSVALAASTYPWHTVSGNTGRRALGHARLHGRGRLRASAAETEVAQTAEAPLHVTVRPPLPKLPERELEFHSAPEGVSGWLNQARLAFALPWRQISDGSVMAFTLSGALPDVPQGRFSSAMSMPLLTEALKKAAADPRIRGIAVKIDPLSIGWAKLQELRRHIDYFRESGKFSLAYMERAGEKEYYLASAFEEIYAPPTASLGLRGFSVGGSFLRGVLDKIGVEPEIKRIGKYKSAGDQLLRTDMSDSQREQLSALLDDIYAGFSADVASSRGKTEAEVREMLDAGYHQAEEYAAQGWITGLKYEDEVEELLKQRTGGKEDRVLRAPLRRVAAVGNSVLRKLASRQVIAVVRTAGAINGGGGGGLPSTGSAITAPDVIRQLKAVKDNKKVAAVILRIDSPGGDALASDLMWREIQQLAAKKPVIASMVDVAASGGYYMAMGATHIVAEPLTITGSIGVVTGKFSLERLFERVGFNQTTISRGRYAEALTGARPQSSEEEAWFDEGAWIAYRSFRDRAAASRGVSPDDLEAVAQGRVWSGRQALEHGLVDVLGGIGRALQLAKLAADIPLAQNVPVIEFSRAKVNPLALLSGSRSAAWLPFLAAMSVLPPQLHSAFRSLYGSVAASAGGLNEIQASDGGLLSGLRSGHPLALSPIVEVTAVSSPSSTVGQVCDCRQEPFGGK</sequence>
<dbReference type="GO" id="GO:0008236">
    <property type="term" value="F:serine-type peptidase activity"/>
    <property type="evidence" value="ECO:0007669"/>
    <property type="project" value="UniProtKB-KW"/>
</dbReference>
<dbReference type="InterPro" id="IPR029045">
    <property type="entry name" value="ClpP/crotonase-like_dom_sf"/>
</dbReference>
<dbReference type="CDD" id="cd07018">
    <property type="entry name" value="S49_SppA_67K_type"/>
    <property type="match status" value="1"/>
</dbReference>
<keyword evidence="3" id="KW-0378">Hydrolase</keyword>
<dbReference type="CDD" id="cd07023">
    <property type="entry name" value="S49_Sppa_N_C"/>
    <property type="match status" value="1"/>
</dbReference>
<dbReference type="Pfam" id="PF01343">
    <property type="entry name" value="Peptidase_S49"/>
    <property type="match status" value="2"/>
</dbReference>
<protein>
    <recommendedName>
        <fullName evidence="5">Peptidase S49 domain-containing protein</fullName>
    </recommendedName>
</protein>
<evidence type="ECO:0000256" key="2">
    <source>
        <dbReference type="ARBA" id="ARBA00022670"/>
    </source>
</evidence>
<dbReference type="PANTHER" id="PTHR33209">
    <property type="entry name" value="PROTEASE 4"/>
    <property type="match status" value="1"/>
</dbReference>
<evidence type="ECO:0000256" key="3">
    <source>
        <dbReference type="ARBA" id="ARBA00022801"/>
    </source>
</evidence>
<keyword evidence="2" id="KW-0645">Protease</keyword>
<dbReference type="Gene3D" id="3.90.226.10">
    <property type="entry name" value="2-enoyl-CoA Hydratase, Chain A, domain 1"/>
    <property type="match status" value="2"/>
</dbReference>
<evidence type="ECO:0000256" key="1">
    <source>
        <dbReference type="ARBA" id="ARBA00008683"/>
    </source>
</evidence>
<comment type="similarity">
    <text evidence="1">Belongs to the peptidase S49 family.</text>
</comment>
<dbReference type="AlphaFoldDB" id="A0A1D1ZQX1"/>
<dbReference type="NCBIfam" id="TIGR00706">
    <property type="entry name" value="SppA_dom"/>
    <property type="match status" value="1"/>
</dbReference>